<name>D3EN79_ATETH</name>
<accession>D3EN79</accession>
<sequence>MNNFQGYIDLLINSYISKNDGTKSFKSFTFLFTRIVFNMKINLVYQILYVEYLSINLKNSNLNNRNHAVLN</sequence>
<evidence type="ECO:0000313" key="1">
    <source>
        <dbReference type="EMBL" id="ADB94929.1"/>
    </source>
</evidence>
<dbReference type="KEGG" id="cyu:UCYN_01800"/>
<reference evidence="1 2" key="1">
    <citation type="journal article" date="2010" name="Nature">
        <title>Metabolic streamlining in an open-ocean nitrogen-fixing cyanobacterium.</title>
        <authorList>
            <person name="Tripp H.J."/>
            <person name="Bench S.R."/>
            <person name="Turk K.A."/>
            <person name="Foster R.A."/>
            <person name="Desany B.A."/>
            <person name="Niazi F."/>
            <person name="Affourtit J.P."/>
            <person name="Zehr J.P."/>
        </authorList>
    </citation>
    <scope>NUCLEOTIDE SEQUENCE [LARGE SCALE GENOMIC DNA]</scope>
    <source>
        <strain evidence="2">ALOHA</strain>
    </source>
</reference>
<gene>
    <name evidence="1" type="ordered locus">UCYN_01800</name>
</gene>
<dbReference type="EMBL" id="CP001842">
    <property type="protein sequence ID" value="ADB94929.1"/>
    <property type="molecule type" value="Genomic_DNA"/>
</dbReference>
<keyword evidence="2" id="KW-1185">Reference proteome</keyword>
<dbReference type="Proteomes" id="UP000001405">
    <property type="component" value="Chromosome"/>
</dbReference>
<organism evidence="2">
    <name type="scientific">Atelocyanobacterium thalassa (isolate ALOHA)</name>
    <dbReference type="NCBI Taxonomy" id="1453429"/>
    <lineage>
        <taxon>Bacteria</taxon>
        <taxon>Bacillati</taxon>
        <taxon>Cyanobacteriota</taxon>
        <taxon>Cyanophyceae</taxon>
        <taxon>Oscillatoriophycideae</taxon>
        <taxon>Chroococcales</taxon>
        <taxon>Aphanothecaceae</taxon>
        <taxon>Candidatus Atelocyanobacterium</taxon>
        <taxon>Candidatus Atelocyanobacterium thalassae</taxon>
    </lineage>
</organism>
<proteinExistence type="predicted"/>
<dbReference type="AlphaFoldDB" id="D3EN79"/>
<dbReference type="HOGENOM" id="CLU_2732450_0_0_3"/>
<evidence type="ECO:0000313" key="2">
    <source>
        <dbReference type="Proteomes" id="UP000001405"/>
    </source>
</evidence>
<protein>
    <submittedName>
        <fullName evidence="1">Uncharacterized protein</fullName>
    </submittedName>
</protein>